<dbReference type="Proteomes" id="UP000323994">
    <property type="component" value="Unassembled WGS sequence"/>
</dbReference>
<dbReference type="GO" id="GO:0016787">
    <property type="term" value="F:hydrolase activity"/>
    <property type="evidence" value="ECO:0007669"/>
    <property type="project" value="UniProtKB-KW"/>
</dbReference>
<dbReference type="SUPFAM" id="SSF56601">
    <property type="entry name" value="beta-lactamase/transpeptidase-like"/>
    <property type="match status" value="1"/>
</dbReference>
<accession>A0A5M8QRC6</accession>
<protein>
    <submittedName>
        <fullName evidence="2">Serine hydrolase</fullName>
    </submittedName>
</protein>
<dbReference type="AlphaFoldDB" id="A0A5M8QRC6"/>
<evidence type="ECO:0000313" key="3">
    <source>
        <dbReference type="Proteomes" id="UP000323994"/>
    </source>
</evidence>
<dbReference type="RefSeq" id="WP_139013000.1">
    <property type="nucleotide sequence ID" value="NZ_VBSN01000048.1"/>
</dbReference>
<name>A0A5M8QRC6_9BACT</name>
<dbReference type="PANTHER" id="PTHR46825:SF9">
    <property type="entry name" value="BETA-LACTAMASE-RELATED DOMAIN-CONTAINING PROTEIN"/>
    <property type="match status" value="1"/>
</dbReference>
<dbReference type="Gene3D" id="3.40.710.10">
    <property type="entry name" value="DD-peptidase/beta-lactamase superfamily"/>
    <property type="match status" value="1"/>
</dbReference>
<dbReference type="Pfam" id="PF00144">
    <property type="entry name" value="Beta-lactamase"/>
    <property type="match status" value="1"/>
</dbReference>
<sequence>MRVYAILFILFLYAECLAQNKGLDSSIITEINRLHIPGLAVAKIEAGSLAWTSHYGYQNLEKQISVSDSTIFHIASLSKTITAAATMQLAAQEYFSLDDDINRFLPFPVRNPLHPEKPVTFRHLLRHRSSIRDNLDYLLPFWEGAYQGPDIGLDTFLQNYLAVSGINYHKVENFIQAAPGDTFEYSNMGYALLGYLVERISKMPFDQYCQRKIFAPLGMHQSSWFPGKMDQDMLAIPYLFSDSLQVYQPQQQSTFPDYPAGQLRCSIRDLARFLVCWTNDGTYNGKSVIDSLAVQTLTPKDMSLGYHTWFMYLFNTETPMYSHNGHGPGVSTYMLYEPFSRNGLIILMNGELSSYTDWRKLINLLYQKK</sequence>
<keyword evidence="3" id="KW-1185">Reference proteome</keyword>
<feature type="domain" description="Beta-lactamase-related" evidence="1">
    <location>
        <begin position="33"/>
        <end position="355"/>
    </location>
</feature>
<dbReference type="InterPro" id="IPR012338">
    <property type="entry name" value="Beta-lactam/transpept-like"/>
</dbReference>
<reference evidence="2 3" key="1">
    <citation type="submission" date="2019-05" db="EMBL/GenBank/DDBJ databases">
        <authorList>
            <person name="Qu J.-H."/>
        </authorList>
    </citation>
    <scope>NUCLEOTIDE SEQUENCE [LARGE SCALE GENOMIC DNA]</scope>
    <source>
        <strain evidence="2 3">NS28</strain>
    </source>
</reference>
<gene>
    <name evidence="2" type="ORF">FEM33_15935</name>
</gene>
<dbReference type="OrthoDB" id="846150at2"/>
<organism evidence="2 3">
    <name type="scientific">Dyadobacter flavalbus</name>
    <dbReference type="NCBI Taxonomy" id="2579942"/>
    <lineage>
        <taxon>Bacteria</taxon>
        <taxon>Pseudomonadati</taxon>
        <taxon>Bacteroidota</taxon>
        <taxon>Cytophagia</taxon>
        <taxon>Cytophagales</taxon>
        <taxon>Spirosomataceae</taxon>
        <taxon>Dyadobacter</taxon>
    </lineage>
</organism>
<dbReference type="EMBL" id="VBSN01000048">
    <property type="protein sequence ID" value="KAA6438745.1"/>
    <property type="molecule type" value="Genomic_DNA"/>
</dbReference>
<keyword evidence="2" id="KW-0378">Hydrolase</keyword>
<evidence type="ECO:0000313" key="2">
    <source>
        <dbReference type="EMBL" id="KAA6438745.1"/>
    </source>
</evidence>
<dbReference type="InterPro" id="IPR050491">
    <property type="entry name" value="AmpC-like"/>
</dbReference>
<evidence type="ECO:0000259" key="1">
    <source>
        <dbReference type="Pfam" id="PF00144"/>
    </source>
</evidence>
<dbReference type="InterPro" id="IPR001466">
    <property type="entry name" value="Beta-lactam-related"/>
</dbReference>
<proteinExistence type="predicted"/>
<comment type="caution">
    <text evidence="2">The sequence shown here is derived from an EMBL/GenBank/DDBJ whole genome shotgun (WGS) entry which is preliminary data.</text>
</comment>
<dbReference type="PANTHER" id="PTHR46825">
    <property type="entry name" value="D-ALANYL-D-ALANINE-CARBOXYPEPTIDASE/ENDOPEPTIDASE AMPH"/>
    <property type="match status" value="1"/>
</dbReference>